<evidence type="ECO:0000313" key="1">
    <source>
        <dbReference type="EMBL" id="KAI5672671.1"/>
    </source>
</evidence>
<dbReference type="Proteomes" id="UP001060085">
    <property type="component" value="Linkage Group LG03"/>
</dbReference>
<evidence type="ECO:0000313" key="2">
    <source>
        <dbReference type="Proteomes" id="UP001060085"/>
    </source>
</evidence>
<organism evidence="1 2">
    <name type="scientific">Catharanthus roseus</name>
    <name type="common">Madagascar periwinkle</name>
    <name type="synonym">Vinca rosea</name>
    <dbReference type="NCBI Taxonomy" id="4058"/>
    <lineage>
        <taxon>Eukaryota</taxon>
        <taxon>Viridiplantae</taxon>
        <taxon>Streptophyta</taxon>
        <taxon>Embryophyta</taxon>
        <taxon>Tracheophyta</taxon>
        <taxon>Spermatophyta</taxon>
        <taxon>Magnoliopsida</taxon>
        <taxon>eudicotyledons</taxon>
        <taxon>Gunneridae</taxon>
        <taxon>Pentapetalae</taxon>
        <taxon>asterids</taxon>
        <taxon>lamiids</taxon>
        <taxon>Gentianales</taxon>
        <taxon>Apocynaceae</taxon>
        <taxon>Rauvolfioideae</taxon>
        <taxon>Vinceae</taxon>
        <taxon>Catharanthinae</taxon>
        <taxon>Catharanthus</taxon>
    </lineage>
</organism>
<gene>
    <name evidence="1" type="ORF">M9H77_13035</name>
</gene>
<keyword evidence="2" id="KW-1185">Reference proteome</keyword>
<proteinExistence type="predicted"/>
<name>A0ACC0BJ97_CATRO</name>
<dbReference type="EMBL" id="CM044703">
    <property type="protein sequence ID" value="KAI5672671.1"/>
    <property type="molecule type" value="Genomic_DNA"/>
</dbReference>
<protein>
    <submittedName>
        <fullName evidence="1">Uncharacterized protein</fullName>
    </submittedName>
</protein>
<accession>A0ACC0BJ97</accession>
<sequence length="102" mass="11662">MTIQHIIEDRLTSSGTIVIPNVFGDILAKIVEYYNRVVTKPPFNENNIELKAFVSILMVDTEEPLIVKCVRPSSSKVIFKERGTQKYDIITLGNLNDYLFLE</sequence>
<comment type="caution">
    <text evidence="1">The sequence shown here is derived from an EMBL/GenBank/DDBJ whole genome shotgun (WGS) entry which is preliminary data.</text>
</comment>
<reference evidence="2" key="1">
    <citation type="journal article" date="2023" name="Nat. Plants">
        <title>Single-cell RNA sequencing provides a high-resolution roadmap for understanding the multicellular compartmentation of specialized metabolism.</title>
        <authorList>
            <person name="Sun S."/>
            <person name="Shen X."/>
            <person name="Li Y."/>
            <person name="Li Y."/>
            <person name="Wang S."/>
            <person name="Li R."/>
            <person name="Zhang H."/>
            <person name="Shen G."/>
            <person name="Guo B."/>
            <person name="Wei J."/>
            <person name="Xu J."/>
            <person name="St-Pierre B."/>
            <person name="Chen S."/>
            <person name="Sun C."/>
        </authorList>
    </citation>
    <scope>NUCLEOTIDE SEQUENCE [LARGE SCALE GENOMIC DNA]</scope>
</reference>